<feature type="region of interest" description="Disordered" evidence="8">
    <location>
        <begin position="269"/>
        <end position="303"/>
    </location>
</feature>
<dbReference type="Pfam" id="PF09302">
    <property type="entry name" value="XLF"/>
    <property type="match status" value="1"/>
</dbReference>
<comment type="similarity">
    <text evidence="6">Belongs to the XRCC4-XLF family. XLF subfamily.</text>
</comment>
<reference evidence="11" key="1">
    <citation type="journal article" date="2020" name="Stud. Mycol.">
        <title>101 Dothideomycetes genomes: a test case for predicting lifestyles and emergence of pathogens.</title>
        <authorList>
            <person name="Haridas S."/>
            <person name="Albert R."/>
            <person name="Binder M."/>
            <person name="Bloem J."/>
            <person name="Labutti K."/>
            <person name="Salamov A."/>
            <person name="Andreopoulos B."/>
            <person name="Baker S."/>
            <person name="Barry K."/>
            <person name="Bills G."/>
            <person name="Bluhm B."/>
            <person name="Cannon C."/>
            <person name="Castanera R."/>
            <person name="Culley D."/>
            <person name="Daum C."/>
            <person name="Ezra D."/>
            <person name="Gonzalez J."/>
            <person name="Henrissat B."/>
            <person name="Kuo A."/>
            <person name="Liang C."/>
            <person name="Lipzen A."/>
            <person name="Lutzoni F."/>
            <person name="Magnuson J."/>
            <person name="Mondo S."/>
            <person name="Nolan M."/>
            <person name="Ohm R."/>
            <person name="Pangilinan J."/>
            <person name="Park H.-J."/>
            <person name="Ramirez L."/>
            <person name="Alfaro M."/>
            <person name="Sun H."/>
            <person name="Tritt A."/>
            <person name="Yoshinaga Y."/>
            <person name="Zwiers L.-H."/>
            <person name="Turgeon B."/>
            <person name="Goodwin S."/>
            <person name="Spatafora J."/>
            <person name="Crous P."/>
            <person name="Grigoriev I."/>
        </authorList>
    </citation>
    <scope>NUCLEOTIDE SEQUENCE</scope>
    <source>
        <strain evidence="11">CBS 161.51</strain>
    </source>
</reference>
<evidence type="ECO:0000256" key="1">
    <source>
        <dbReference type="ARBA" id="ARBA00004123"/>
    </source>
</evidence>
<comment type="subcellular location">
    <subcellularLocation>
        <location evidence="1">Nucleus</location>
    </subcellularLocation>
</comment>
<dbReference type="PANTHER" id="PTHR32235:SF1">
    <property type="entry name" value="NON-HOMOLOGOUS END-JOINING FACTOR 1"/>
    <property type="match status" value="1"/>
</dbReference>
<keyword evidence="12" id="KW-1185">Reference proteome</keyword>
<gene>
    <name evidence="11" type="ORF">EJ02DRAFT_478969</name>
</gene>
<feature type="region of interest" description="Disordered" evidence="8">
    <location>
        <begin position="321"/>
        <end position="544"/>
    </location>
</feature>
<keyword evidence="5" id="KW-0539">Nucleus</keyword>
<evidence type="ECO:0000256" key="5">
    <source>
        <dbReference type="ARBA" id="ARBA00023242"/>
    </source>
</evidence>
<feature type="compositionally biased region" description="Basic and acidic residues" evidence="8">
    <location>
        <begin position="507"/>
        <end position="533"/>
    </location>
</feature>
<feature type="compositionally biased region" description="Acidic residues" evidence="8">
    <location>
        <begin position="292"/>
        <end position="302"/>
    </location>
</feature>
<dbReference type="Gene3D" id="2.170.210.10">
    <property type="entry name" value="DNA double-strand break repair and VJ recombination XRCC4, N-terminal"/>
    <property type="match status" value="1"/>
</dbReference>
<evidence type="ECO:0000256" key="3">
    <source>
        <dbReference type="ARBA" id="ARBA00023125"/>
    </source>
</evidence>
<dbReference type="EMBL" id="ML976166">
    <property type="protein sequence ID" value="KAF1936846.1"/>
    <property type="molecule type" value="Genomic_DNA"/>
</dbReference>
<dbReference type="InterPro" id="IPR052287">
    <property type="entry name" value="NHEJ_factor"/>
</dbReference>
<feature type="compositionally biased region" description="Polar residues" evidence="8">
    <location>
        <begin position="432"/>
        <end position="443"/>
    </location>
</feature>
<dbReference type="InterPro" id="IPR053829">
    <property type="entry name" value="XLF-like_CC"/>
</dbReference>
<feature type="compositionally biased region" description="Pro residues" evidence="8">
    <location>
        <begin position="487"/>
        <end position="496"/>
    </location>
</feature>
<feature type="compositionally biased region" description="Acidic residues" evidence="8">
    <location>
        <begin position="338"/>
        <end position="349"/>
    </location>
</feature>
<dbReference type="GO" id="GO:0045027">
    <property type="term" value="F:DNA end binding"/>
    <property type="evidence" value="ECO:0007669"/>
    <property type="project" value="TreeGrafter"/>
</dbReference>
<dbReference type="InterPro" id="IPR015381">
    <property type="entry name" value="XLF-like_N"/>
</dbReference>
<dbReference type="Proteomes" id="UP000800038">
    <property type="component" value="Unassembled WGS sequence"/>
</dbReference>
<evidence type="ECO:0000313" key="12">
    <source>
        <dbReference type="Proteomes" id="UP000800038"/>
    </source>
</evidence>
<evidence type="ECO:0000256" key="6">
    <source>
        <dbReference type="ARBA" id="ARBA00025747"/>
    </source>
</evidence>
<feature type="compositionally biased region" description="Polar residues" evidence="8">
    <location>
        <begin position="323"/>
        <end position="333"/>
    </location>
</feature>
<dbReference type="PANTHER" id="PTHR32235">
    <property type="entry name" value="NON-HOMOLOGOUS END-JOINING FACTOR 1"/>
    <property type="match status" value="1"/>
</dbReference>
<dbReference type="Pfam" id="PF21928">
    <property type="entry name" value="XLF_CC"/>
    <property type="match status" value="1"/>
</dbReference>
<dbReference type="CDD" id="cd22285">
    <property type="entry name" value="HD_XLF_N"/>
    <property type="match status" value="1"/>
</dbReference>
<evidence type="ECO:0000256" key="7">
    <source>
        <dbReference type="ARBA" id="ARBA00044529"/>
    </source>
</evidence>
<feature type="domain" description="XLF-like N-terminal" evidence="9">
    <location>
        <begin position="4"/>
        <end position="125"/>
    </location>
</feature>
<evidence type="ECO:0000256" key="8">
    <source>
        <dbReference type="SAM" id="MobiDB-lite"/>
    </source>
</evidence>
<protein>
    <recommendedName>
        <fullName evidence="7">Non-homologous end-joining factor 1</fullName>
    </recommendedName>
</protein>
<dbReference type="AlphaFoldDB" id="A0A6A5SEB8"/>
<feature type="domain" description="XLF-like coiled-coil region" evidence="10">
    <location>
        <begin position="128"/>
        <end position="178"/>
    </location>
</feature>
<evidence type="ECO:0000256" key="4">
    <source>
        <dbReference type="ARBA" id="ARBA00023204"/>
    </source>
</evidence>
<dbReference type="OrthoDB" id="2155935at2759"/>
<evidence type="ECO:0000256" key="2">
    <source>
        <dbReference type="ARBA" id="ARBA00022763"/>
    </source>
</evidence>
<sequence length="544" mass="60575">MSCWRVLELSEQADGEQIPQLLIKLVFRTDSYTVHLTDLSNIWSEELDPDDIVDRASQEQSPIEVSKQDTAQLAILLDNVRKPLEHSDDATCRITRNDTDGITLHTSIRLPEPLDRLTWKFHLEKRASATLKNELILPLLVSSHIQHERITALVSTIVDKDKAITRLVDQYESNNLDLAAAFPSIGGLKGGRKMVKREQAAMRVPALQPFREEAWRQETGQLKDSDVTTLCLFQEALAQSTPKVPPKLKSEHRANAWWTAVPTRLSLPTAATKSKAKKPTPVANPKKVVVESSEDETEDEFETHENFKATLQIRNIPGKPAKTTISVSLPNQTKIKDEDYDESTDDEDPAPPKSQSQSQVRTPRKSPPRRQYPTLEPSPPPKVTSSPAEKSNVKGFRIGGKAKKATKSPEPLPEAAVATPDPEVLPTRESMPPSSQPDTQANMTPRKVRKPFKIGGKGKTANGDASQHGITASPNTNRMRATQSPTAEPPLSPPPRKPVKELTPVTEVHEETPEEKAERKRAELKRKNEEAAKKQAQAKKKKRF</sequence>
<organism evidence="11 12">
    <name type="scientific">Clathrospora elynae</name>
    <dbReference type="NCBI Taxonomy" id="706981"/>
    <lineage>
        <taxon>Eukaryota</taxon>
        <taxon>Fungi</taxon>
        <taxon>Dikarya</taxon>
        <taxon>Ascomycota</taxon>
        <taxon>Pezizomycotina</taxon>
        <taxon>Dothideomycetes</taxon>
        <taxon>Pleosporomycetidae</taxon>
        <taxon>Pleosporales</taxon>
        <taxon>Diademaceae</taxon>
        <taxon>Clathrospora</taxon>
    </lineage>
</organism>
<dbReference type="InterPro" id="IPR038051">
    <property type="entry name" value="XRCC4-like_N_sf"/>
</dbReference>
<name>A0A6A5SEB8_9PLEO</name>
<accession>A0A6A5SEB8</accession>
<keyword evidence="4" id="KW-0234">DNA repair</keyword>
<proteinExistence type="inferred from homology"/>
<dbReference type="GO" id="GO:0032807">
    <property type="term" value="C:DNA ligase IV complex"/>
    <property type="evidence" value="ECO:0007669"/>
    <property type="project" value="TreeGrafter"/>
</dbReference>
<keyword evidence="3" id="KW-0238">DNA-binding</keyword>
<evidence type="ECO:0000259" key="10">
    <source>
        <dbReference type="Pfam" id="PF21928"/>
    </source>
</evidence>
<keyword evidence="2" id="KW-0227">DNA damage</keyword>
<dbReference type="GO" id="GO:0006303">
    <property type="term" value="P:double-strand break repair via nonhomologous end joining"/>
    <property type="evidence" value="ECO:0007669"/>
    <property type="project" value="UniProtKB-ARBA"/>
</dbReference>
<evidence type="ECO:0000313" key="11">
    <source>
        <dbReference type="EMBL" id="KAF1936846.1"/>
    </source>
</evidence>
<feature type="compositionally biased region" description="Polar residues" evidence="8">
    <location>
        <begin position="463"/>
        <end position="484"/>
    </location>
</feature>
<evidence type="ECO:0000259" key="9">
    <source>
        <dbReference type="Pfam" id="PF09302"/>
    </source>
</evidence>